<evidence type="ECO:0000313" key="1">
    <source>
        <dbReference type="EMBL" id="CAK9879330.1"/>
    </source>
</evidence>
<name>A0ABP1BST1_9BRYO</name>
<protein>
    <submittedName>
        <fullName evidence="1">Uncharacterized protein</fullName>
    </submittedName>
</protein>
<gene>
    <name evidence="1" type="ORF">CSSPJE1EN2_LOCUS20894</name>
</gene>
<dbReference type="PANTHER" id="PTHR47383">
    <property type="entry name" value="OS03G0659800 PROTEIN"/>
    <property type="match status" value="1"/>
</dbReference>
<accession>A0ABP1BST1</accession>
<keyword evidence="2" id="KW-1185">Reference proteome</keyword>
<reference evidence="1" key="1">
    <citation type="submission" date="2024-03" db="EMBL/GenBank/DDBJ databases">
        <authorList>
            <consortium name="ELIXIR-Norway"/>
            <consortium name="Elixir Norway"/>
        </authorList>
    </citation>
    <scope>NUCLEOTIDE SEQUENCE</scope>
</reference>
<dbReference type="EMBL" id="OZ023708">
    <property type="protein sequence ID" value="CAK9879330.1"/>
    <property type="molecule type" value="Genomic_DNA"/>
</dbReference>
<dbReference type="InterPro" id="IPR058936">
    <property type="entry name" value="At4g15545-like"/>
</dbReference>
<dbReference type="Proteomes" id="UP001497522">
    <property type="component" value="Chromosome 7"/>
</dbReference>
<dbReference type="PANTHER" id="PTHR47383:SF8">
    <property type="entry name" value="OS01G0768300 PROTEIN"/>
    <property type="match status" value="1"/>
</dbReference>
<organism evidence="1 2">
    <name type="scientific">Sphagnum jensenii</name>
    <dbReference type="NCBI Taxonomy" id="128206"/>
    <lineage>
        <taxon>Eukaryota</taxon>
        <taxon>Viridiplantae</taxon>
        <taxon>Streptophyta</taxon>
        <taxon>Embryophyta</taxon>
        <taxon>Bryophyta</taxon>
        <taxon>Sphagnophytina</taxon>
        <taxon>Sphagnopsida</taxon>
        <taxon>Sphagnales</taxon>
        <taxon>Sphagnaceae</taxon>
        <taxon>Sphagnum</taxon>
    </lineage>
</organism>
<evidence type="ECO:0000313" key="2">
    <source>
        <dbReference type="Proteomes" id="UP001497522"/>
    </source>
</evidence>
<proteinExistence type="predicted"/>
<sequence>MMAMLHGESELSKKVLTVLPSDPYEQLEVARQITNLAVASKMSELESGTMKLQQTLVEKDQMISTLQEHVANIQTTLLETSAKLTLALNEQGKLNLEKTEMARQMKKLTCDVAKVCQ</sequence>